<protein>
    <submittedName>
        <fullName evidence="2">Uncharacterized protein</fullName>
    </submittedName>
</protein>
<proteinExistence type="predicted"/>
<dbReference type="HOGENOM" id="CLU_3069169_0_0_1"/>
<gene>
    <name evidence="2" type="ORF">MGG_16132</name>
</gene>
<keyword evidence="3" id="KW-1185">Reference proteome</keyword>
<organism evidence="2 3">
    <name type="scientific">Pyricularia oryzae (strain 70-15 / ATCC MYA-4617 / FGSC 8958)</name>
    <name type="common">Rice blast fungus</name>
    <name type="synonym">Magnaporthe oryzae</name>
    <dbReference type="NCBI Taxonomy" id="242507"/>
    <lineage>
        <taxon>Eukaryota</taxon>
        <taxon>Fungi</taxon>
        <taxon>Dikarya</taxon>
        <taxon>Ascomycota</taxon>
        <taxon>Pezizomycotina</taxon>
        <taxon>Sordariomycetes</taxon>
        <taxon>Sordariomycetidae</taxon>
        <taxon>Magnaporthales</taxon>
        <taxon>Pyriculariaceae</taxon>
        <taxon>Pyricularia</taxon>
    </lineage>
</organism>
<name>G4MK91_PYRO7</name>
<dbReference type="EMBL" id="CM001231">
    <property type="protein sequence ID" value="EHA56682.1"/>
    <property type="molecule type" value="Genomic_DNA"/>
</dbReference>
<reference evidence="2 3" key="1">
    <citation type="journal article" date="2005" name="Nature">
        <title>The genome sequence of the rice blast fungus Magnaporthe grisea.</title>
        <authorList>
            <person name="Dean R.A."/>
            <person name="Talbot N.J."/>
            <person name="Ebbole D.J."/>
            <person name="Farman M.L."/>
            <person name="Mitchell T.K."/>
            <person name="Orbach M.J."/>
            <person name="Thon M."/>
            <person name="Kulkarni R."/>
            <person name="Xu J.R."/>
            <person name="Pan H."/>
            <person name="Read N.D."/>
            <person name="Lee Y.H."/>
            <person name="Carbone I."/>
            <person name="Brown D."/>
            <person name="Oh Y.Y."/>
            <person name="Donofrio N."/>
            <person name="Jeong J.S."/>
            <person name="Soanes D.M."/>
            <person name="Djonovic S."/>
            <person name="Kolomiets E."/>
            <person name="Rehmeyer C."/>
            <person name="Li W."/>
            <person name="Harding M."/>
            <person name="Kim S."/>
            <person name="Lebrun M.H."/>
            <person name="Bohnert H."/>
            <person name="Coughlan S."/>
            <person name="Butler J."/>
            <person name="Calvo S."/>
            <person name="Ma L.J."/>
            <person name="Nicol R."/>
            <person name="Purcell S."/>
            <person name="Nusbaum C."/>
            <person name="Galagan J.E."/>
            <person name="Birren B.W."/>
        </authorList>
    </citation>
    <scope>NUCLEOTIDE SEQUENCE [LARGE SCALE GENOMIC DNA]</scope>
    <source>
        <strain evidence="3">70-15 / ATCC MYA-4617 / FGSC 8958</strain>
    </source>
</reference>
<dbReference type="KEGG" id="mgr:MGG_16132"/>
<reference key="2">
    <citation type="submission" date="2011-05" db="EMBL/GenBank/DDBJ databases">
        <title>The Genome Sequence of Magnaporthe oryzae 70-15.</title>
        <authorList>
            <consortium name="The Broad Institute Genome Sequencing Platform"/>
            <person name="Ma L.-J."/>
            <person name="Dead R."/>
            <person name="Young S.K."/>
            <person name="Zeng Q."/>
            <person name="Gargeya S."/>
            <person name="Fitzgerald M."/>
            <person name="Haas B."/>
            <person name="Abouelleil A."/>
            <person name="Alvarado L."/>
            <person name="Arachchi H.M."/>
            <person name="Berlin A."/>
            <person name="Brown A."/>
            <person name="Chapman S.B."/>
            <person name="Chen Z."/>
            <person name="Dunbar C."/>
            <person name="Freedman E."/>
            <person name="Gearin G."/>
            <person name="Gellesch M."/>
            <person name="Goldberg J."/>
            <person name="Griggs A."/>
            <person name="Gujja S."/>
            <person name="Heiman D."/>
            <person name="Howarth C."/>
            <person name="Larson L."/>
            <person name="Lui A."/>
            <person name="MacDonald P.J.P."/>
            <person name="Mehta T."/>
            <person name="Montmayeur A."/>
            <person name="Murphy C."/>
            <person name="Neiman D."/>
            <person name="Pearson M."/>
            <person name="Priest M."/>
            <person name="Roberts A."/>
            <person name="Saif S."/>
            <person name="Shea T."/>
            <person name="Shenoy N."/>
            <person name="Sisk P."/>
            <person name="Stolte C."/>
            <person name="Sykes S."/>
            <person name="Yandava C."/>
            <person name="Wortman J."/>
            <person name="Nusbaum C."/>
            <person name="Birren B."/>
        </authorList>
    </citation>
    <scope>NUCLEOTIDE SEQUENCE</scope>
    <source>
        <strain>70-15</strain>
    </source>
</reference>
<dbReference type="GeneID" id="12984429"/>
<sequence length="53" mass="5836">MKLLCLQLGLGFVFAADPSVMLPSDGQLPVFTLPYAAYRATNYSSIGDIRRQE</sequence>
<feature type="chain" id="PRO_5013356845" evidence="1">
    <location>
        <begin position="16"/>
        <end position="53"/>
    </location>
</feature>
<feature type="signal peptide" evidence="1">
    <location>
        <begin position="1"/>
        <end position="15"/>
    </location>
</feature>
<dbReference type="Proteomes" id="UP000009058">
    <property type="component" value="Chromosome 1"/>
</dbReference>
<keyword evidence="1" id="KW-0732">Signal</keyword>
<evidence type="ECO:0000313" key="2">
    <source>
        <dbReference type="EMBL" id="EHA56682.1"/>
    </source>
</evidence>
<evidence type="ECO:0000256" key="1">
    <source>
        <dbReference type="SAM" id="SignalP"/>
    </source>
</evidence>
<dbReference type="AlphaFoldDB" id="G4MK91"/>
<dbReference type="VEuPathDB" id="FungiDB:MGG_16132"/>
<dbReference type="RefSeq" id="XP_003709294.1">
    <property type="nucleotide sequence ID" value="XM_003709246.1"/>
</dbReference>
<evidence type="ECO:0000313" key="3">
    <source>
        <dbReference type="Proteomes" id="UP000009058"/>
    </source>
</evidence>
<dbReference type="InParanoid" id="G4MK91"/>
<accession>G4MK91</accession>